<dbReference type="STRING" id="180498.A0A067JHI3"/>
<evidence type="ECO:0000313" key="4">
    <source>
        <dbReference type="EMBL" id="KDP23406.1"/>
    </source>
</evidence>
<protein>
    <recommendedName>
        <fullName evidence="6">Pentatricopeptide repeat-containing protein</fullName>
    </recommendedName>
</protein>
<dbReference type="InterPro" id="IPR011990">
    <property type="entry name" value="TPR-like_helical_dom_sf"/>
</dbReference>
<evidence type="ECO:0000313" key="5">
    <source>
        <dbReference type="Proteomes" id="UP000027138"/>
    </source>
</evidence>
<proteinExistence type="inferred from homology"/>
<dbReference type="Pfam" id="PF01535">
    <property type="entry name" value="PPR"/>
    <property type="match status" value="2"/>
</dbReference>
<dbReference type="NCBIfam" id="TIGR00756">
    <property type="entry name" value="PPR"/>
    <property type="match status" value="3"/>
</dbReference>
<dbReference type="OrthoDB" id="185373at2759"/>
<dbReference type="FunFam" id="1.25.40.10:FF:000334">
    <property type="entry name" value="Pentatricopeptide repeat-containing protein"/>
    <property type="match status" value="1"/>
</dbReference>
<feature type="repeat" description="PPR" evidence="3">
    <location>
        <begin position="249"/>
        <end position="283"/>
    </location>
</feature>
<feature type="repeat" description="PPR" evidence="3">
    <location>
        <begin position="116"/>
        <end position="146"/>
    </location>
</feature>
<reference evidence="4 5" key="1">
    <citation type="journal article" date="2014" name="PLoS ONE">
        <title>Global Analysis of Gene Expression Profiles in Physic Nut (Jatropha curcas L.) Seedlings Exposed to Salt Stress.</title>
        <authorList>
            <person name="Zhang L."/>
            <person name="Zhang C."/>
            <person name="Wu P."/>
            <person name="Chen Y."/>
            <person name="Li M."/>
            <person name="Jiang H."/>
            <person name="Wu G."/>
        </authorList>
    </citation>
    <scope>NUCLEOTIDE SEQUENCE [LARGE SCALE GENOMIC DNA]</scope>
    <source>
        <strain evidence="5">cv. GZQX0401</strain>
        <tissue evidence="4">Young leaves</tissue>
    </source>
</reference>
<dbReference type="InterPro" id="IPR046848">
    <property type="entry name" value="E_motif"/>
</dbReference>
<accession>A0A067JHI3</accession>
<dbReference type="Pfam" id="PF13041">
    <property type="entry name" value="PPR_2"/>
    <property type="match status" value="3"/>
</dbReference>
<evidence type="ECO:0000256" key="2">
    <source>
        <dbReference type="ARBA" id="ARBA00061659"/>
    </source>
</evidence>
<feature type="repeat" description="PPR" evidence="3">
    <location>
        <begin position="15"/>
        <end position="49"/>
    </location>
</feature>
<evidence type="ECO:0000256" key="1">
    <source>
        <dbReference type="ARBA" id="ARBA00022737"/>
    </source>
</evidence>
<dbReference type="Pfam" id="PF20431">
    <property type="entry name" value="E_motif"/>
    <property type="match status" value="1"/>
</dbReference>
<organism evidence="4 5">
    <name type="scientific">Jatropha curcas</name>
    <name type="common">Barbados nut</name>
    <dbReference type="NCBI Taxonomy" id="180498"/>
    <lineage>
        <taxon>Eukaryota</taxon>
        <taxon>Viridiplantae</taxon>
        <taxon>Streptophyta</taxon>
        <taxon>Embryophyta</taxon>
        <taxon>Tracheophyta</taxon>
        <taxon>Spermatophyta</taxon>
        <taxon>Magnoliopsida</taxon>
        <taxon>eudicotyledons</taxon>
        <taxon>Gunneridae</taxon>
        <taxon>Pentapetalae</taxon>
        <taxon>rosids</taxon>
        <taxon>fabids</taxon>
        <taxon>Malpighiales</taxon>
        <taxon>Euphorbiaceae</taxon>
        <taxon>Crotonoideae</taxon>
        <taxon>Jatropheae</taxon>
        <taxon>Jatropha</taxon>
    </lineage>
</organism>
<dbReference type="PANTHER" id="PTHR47926">
    <property type="entry name" value="PENTATRICOPEPTIDE REPEAT-CONTAINING PROTEIN"/>
    <property type="match status" value="1"/>
</dbReference>
<sequence>MAYADRVFSQFQNPNIFLFNAMIKGYSVCGPFEESLSLFSAMRYRGIWPDEYTFAPLLKACSNLLDLKLGQCVHKDVIVAGFECFSSIRVGVVELYTSCGIMEDAEYVFDKMPDIDVIIWNLMISGYCKRGDVDMGLHLFRQMSERSIVSWNTMISCLAQSGRDREALGLFHEMQDQGFKPDEVTVVVILPICARLGAIDVGQWIQSYAESSGLHRKFVSVGNALVDFYSKCGSLETARRVFNDMPQKSAISWNAMISAMAYNGKGELGVDLFEDMITTGISPNDATYIGVLSCCAHARLVEKGMDLFASMTLNHQIEPKLEHYGCMVDLLGRCGWVREAYNLIRSMPEKPNASLWGSLLSACRTHGHMELAQLAVEELINLEPWNSGNYVLLSNMYAAEERWDKVEKVRALMKERSVKKEPGQSAIRY</sequence>
<dbReference type="FunFam" id="1.25.40.10:FF:000921">
    <property type="entry name" value="Pentatricopeptide repeat-containing protein At5g48910"/>
    <property type="match status" value="1"/>
</dbReference>
<dbReference type="PROSITE" id="PS51375">
    <property type="entry name" value="PPR"/>
    <property type="match status" value="4"/>
</dbReference>
<name>A0A067JHI3_JATCU</name>
<keyword evidence="5" id="KW-1185">Reference proteome</keyword>
<feature type="repeat" description="PPR" evidence="3">
    <location>
        <begin position="147"/>
        <end position="181"/>
    </location>
</feature>
<dbReference type="Proteomes" id="UP000027138">
    <property type="component" value="Unassembled WGS sequence"/>
</dbReference>
<dbReference type="PANTHER" id="PTHR47926:SF540">
    <property type="entry name" value="PENTATRICOPEPTIDE REPEAT-CONTAINING PROTEIN"/>
    <property type="match status" value="1"/>
</dbReference>
<keyword evidence="1" id="KW-0677">Repeat</keyword>
<dbReference type="InterPro" id="IPR046960">
    <property type="entry name" value="PPR_At4g14850-like_plant"/>
</dbReference>
<dbReference type="AlphaFoldDB" id="A0A067JHI3"/>
<dbReference type="InterPro" id="IPR002885">
    <property type="entry name" value="PPR_rpt"/>
</dbReference>
<dbReference type="Gene3D" id="1.25.40.10">
    <property type="entry name" value="Tetratricopeptide repeat domain"/>
    <property type="match status" value="3"/>
</dbReference>
<dbReference type="Pfam" id="PF12854">
    <property type="entry name" value="PPR_1"/>
    <property type="match status" value="1"/>
</dbReference>
<evidence type="ECO:0008006" key="6">
    <source>
        <dbReference type="Google" id="ProtNLM"/>
    </source>
</evidence>
<evidence type="ECO:0000256" key="3">
    <source>
        <dbReference type="PROSITE-ProRule" id="PRU00708"/>
    </source>
</evidence>
<comment type="similarity">
    <text evidence="2">Belongs to the PPR family. PCMP-E subfamily.</text>
</comment>
<gene>
    <name evidence="4" type="ORF">JCGZ_23239</name>
</gene>
<dbReference type="GO" id="GO:0003723">
    <property type="term" value="F:RNA binding"/>
    <property type="evidence" value="ECO:0007669"/>
    <property type="project" value="InterPro"/>
</dbReference>
<dbReference type="GO" id="GO:0009451">
    <property type="term" value="P:RNA modification"/>
    <property type="evidence" value="ECO:0007669"/>
    <property type="project" value="InterPro"/>
</dbReference>
<dbReference type="EMBL" id="KK915213">
    <property type="protein sequence ID" value="KDP23406.1"/>
    <property type="molecule type" value="Genomic_DNA"/>
</dbReference>